<dbReference type="Proteomes" id="UP001209229">
    <property type="component" value="Unassembled WGS sequence"/>
</dbReference>
<keyword evidence="2" id="KW-1185">Reference proteome</keyword>
<feature type="non-terminal residue" evidence="1">
    <location>
        <position position="1"/>
    </location>
</feature>
<evidence type="ECO:0000313" key="2">
    <source>
        <dbReference type="Proteomes" id="UP001209229"/>
    </source>
</evidence>
<dbReference type="RefSeq" id="WP_301193362.1">
    <property type="nucleotide sequence ID" value="NZ_JAPDPJ010000264.1"/>
</dbReference>
<dbReference type="EMBL" id="JAPDPJ010000264">
    <property type="protein sequence ID" value="MCW3789821.1"/>
    <property type="molecule type" value="Genomic_DNA"/>
</dbReference>
<proteinExistence type="predicted"/>
<reference evidence="1" key="1">
    <citation type="submission" date="2022-10" db="EMBL/GenBank/DDBJ databases">
        <authorList>
            <person name="Yu W.X."/>
        </authorList>
    </citation>
    <scope>NUCLEOTIDE SEQUENCE</scope>
    <source>
        <strain evidence="1">AAT</strain>
    </source>
</reference>
<name>A0AAE3M9M8_9BACT</name>
<sequence>IYTTYKDVSFLSYSKASPFCIVSSIGFQTFSQIFIRGQHQGALPPCFDVIGLQPMFDLMLISFRSCRLIS</sequence>
<gene>
    <name evidence="1" type="ORF">OM075_25420</name>
</gene>
<dbReference type="AlphaFoldDB" id="A0AAE3M9M8"/>
<organism evidence="1 2">
    <name type="scientific">Plebeiibacterium sediminum</name>
    <dbReference type="NCBI Taxonomy" id="2992112"/>
    <lineage>
        <taxon>Bacteria</taxon>
        <taxon>Pseudomonadati</taxon>
        <taxon>Bacteroidota</taxon>
        <taxon>Bacteroidia</taxon>
        <taxon>Marinilabiliales</taxon>
        <taxon>Marinilabiliaceae</taxon>
        <taxon>Plebeiibacterium</taxon>
    </lineage>
</organism>
<protein>
    <submittedName>
        <fullName evidence="1">Uncharacterized protein</fullName>
    </submittedName>
</protein>
<comment type="caution">
    <text evidence="1">The sequence shown here is derived from an EMBL/GenBank/DDBJ whole genome shotgun (WGS) entry which is preliminary data.</text>
</comment>
<accession>A0AAE3M9M8</accession>
<evidence type="ECO:0000313" key="1">
    <source>
        <dbReference type="EMBL" id="MCW3789821.1"/>
    </source>
</evidence>